<dbReference type="InterPro" id="IPR023650">
    <property type="entry name" value="Beta-lactam_class-A_AS"/>
</dbReference>
<evidence type="ECO:0000256" key="7">
    <source>
        <dbReference type="SAM" id="SignalP"/>
    </source>
</evidence>
<organism evidence="9 10">
    <name type="scientific">Pseudoxanthomonas taiwanensis</name>
    <dbReference type="NCBI Taxonomy" id="176598"/>
    <lineage>
        <taxon>Bacteria</taxon>
        <taxon>Pseudomonadati</taxon>
        <taxon>Pseudomonadota</taxon>
        <taxon>Gammaproteobacteria</taxon>
        <taxon>Lysobacterales</taxon>
        <taxon>Lysobacteraceae</taxon>
        <taxon>Pseudoxanthomonas</taxon>
    </lineage>
</organism>
<dbReference type="PROSITE" id="PS00146">
    <property type="entry name" value="BETA_LACTAMASE_A"/>
    <property type="match status" value="1"/>
</dbReference>
<evidence type="ECO:0000256" key="5">
    <source>
        <dbReference type="ARBA" id="ARBA00023251"/>
    </source>
</evidence>
<dbReference type="SUPFAM" id="SSF56601">
    <property type="entry name" value="beta-lactamase/transpeptidase-like"/>
    <property type="match status" value="1"/>
</dbReference>
<gene>
    <name evidence="9" type="ORF">CR938_00680</name>
</gene>
<evidence type="ECO:0000256" key="1">
    <source>
        <dbReference type="ARBA" id="ARBA00001526"/>
    </source>
</evidence>
<dbReference type="PANTHER" id="PTHR35333">
    <property type="entry name" value="BETA-LACTAMASE"/>
    <property type="match status" value="1"/>
</dbReference>
<comment type="caution">
    <text evidence="9">The sequence shown here is derived from an EMBL/GenBank/DDBJ whole genome shotgun (WGS) entry which is preliminary data.</text>
</comment>
<evidence type="ECO:0000256" key="2">
    <source>
        <dbReference type="ARBA" id="ARBA00009009"/>
    </source>
</evidence>
<keyword evidence="4 6" id="KW-0378">Hydrolase</keyword>
<comment type="catalytic activity">
    <reaction evidence="1 6">
        <text>a beta-lactam + H2O = a substituted beta-amino acid</text>
        <dbReference type="Rhea" id="RHEA:20401"/>
        <dbReference type="ChEBI" id="CHEBI:15377"/>
        <dbReference type="ChEBI" id="CHEBI:35627"/>
        <dbReference type="ChEBI" id="CHEBI:140347"/>
        <dbReference type="EC" id="3.5.2.6"/>
    </reaction>
</comment>
<feature type="domain" description="Beta-lactamase class A catalytic" evidence="8">
    <location>
        <begin position="73"/>
        <end position="273"/>
    </location>
</feature>
<keyword evidence="7" id="KW-0732">Signal</keyword>
<dbReference type="AlphaFoldDB" id="A0A921TJ67"/>
<dbReference type="GO" id="GO:0030655">
    <property type="term" value="P:beta-lactam antibiotic catabolic process"/>
    <property type="evidence" value="ECO:0007669"/>
    <property type="project" value="InterPro"/>
</dbReference>
<feature type="chain" id="PRO_5036743378" description="Beta-lactamase" evidence="7">
    <location>
        <begin position="26"/>
        <end position="307"/>
    </location>
</feature>
<accession>A0A921TJ67</accession>
<dbReference type="NCBIfam" id="NF033103">
    <property type="entry name" value="bla_class_A"/>
    <property type="match status" value="1"/>
</dbReference>
<dbReference type="InterPro" id="IPR006311">
    <property type="entry name" value="TAT_signal"/>
</dbReference>
<evidence type="ECO:0000259" key="8">
    <source>
        <dbReference type="Pfam" id="PF13354"/>
    </source>
</evidence>
<dbReference type="OrthoDB" id="9784149at2"/>
<evidence type="ECO:0000313" key="9">
    <source>
        <dbReference type="EMBL" id="KAF1690781.1"/>
    </source>
</evidence>
<dbReference type="PROSITE" id="PS51318">
    <property type="entry name" value="TAT"/>
    <property type="match status" value="1"/>
</dbReference>
<dbReference type="Proteomes" id="UP000717981">
    <property type="component" value="Unassembled WGS sequence"/>
</dbReference>
<proteinExistence type="inferred from homology"/>
<protein>
    <recommendedName>
        <fullName evidence="3 6">Beta-lactamase</fullName>
        <ecNumber evidence="3 6">3.5.2.6</ecNumber>
    </recommendedName>
</protein>
<dbReference type="EC" id="3.5.2.6" evidence="3 6"/>
<name>A0A921TJ67_9GAMM</name>
<keyword evidence="10" id="KW-1185">Reference proteome</keyword>
<reference evidence="9" key="1">
    <citation type="submission" date="2017-10" db="EMBL/GenBank/DDBJ databases">
        <title>Whole genome sequencing of members of genus Pseudoxanthomonas.</title>
        <authorList>
            <person name="Kumar S."/>
            <person name="Bansal K."/>
            <person name="Kaur A."/>
            <person name="Patil P."/>
            <person name="Sharma S."/>
            <person name="Patil P.B."/>
        </authorList>
    </citation>
    <scope>NUCLEOTIDE SEQUENCE</scope>
    <source>
        <strain evidence="9">DSM 22914</strain>
    </source>
</reference>
<evidence type="ECO:0000256" key="6">
    <source>
        <dbReference type="RuleBase" id="RU361140"/>
    </source>
</evidence>
<evidence type="ECO:0000313" key="10">
    <source>
        <dbReference type="Proteomes" id="UP000717981"/>
    </source>
</evidence>
<dbReference type="GO" id="GO:0046677">
    <property type="term" value="P:response to antibiotic"/>
    <property type="evidence" value="ECO:0007669"/>
    <property type="project" value="UniProtKB-UniRule"/>
</dbReference>
<evidence type="ECO:0000256" key="3">
    <source>
        <dbReference type="ARBA" id="ARBA00012865"/>
    </source>
</evidence>
<keyword evidence="5 6" id="KW-0046">Antibiotic resistance</keyword>
<evidence type="ECO:0000256" key="4">
    <source>
        <dbReference type="ARBA" id="ARBA00022801"/>
    </source>
</evidence>
<dbReference type="InterPro" id="IPR012338">
    <property type="entry name" value="Beta-lactam/transpept-like"/>
</dbReference>
<dbReference type="EMBL" id="PDWK01000002">
    <property type="protein sequence ID" value="KAF1690781.1"/>
    <property type="molecule type" value="Genomic_DNA"/>
</dbReference>
<dbReference type="PRINTS" id="PR00118">
    <property type="entry name" value="BLACTAMASEA"/>
</dbReference>
<dbReference type="RefSeq" id="WP_162123156.1">
    <property type="nucleotide sequence ID" value="NZ_PDWK01000002.1"/>
</dbReference>
<dbReference type="GO" id="GO:0008800">
    <property type="term" value="F:beta-lactamase activity"/>
    <property type="evidence" value="ECO:0007669"/>
    <property type="project" value="UniProtKB-UniRule"/>
</dbReference>
<comment type="similarity">
    <text evidence="2 6">Belongs to the class-A beta-lactamase family.</text>
</comment>
<dbReference type="PANTHER" id="PTHR35333:SF3">
    <property type="entry name" value="BETA-LACTAMASE-TYPE TRANSPEPTIDASE FOLD CONTAINING PROTEIN"/>
    <property type="match status" value="1"/>
</dbReference>
<dbReference type="Pfam" id="PF13354">
    <property type="entry name" value="Beta-lactamase2"/>
    <property type="match status" value="1"/>
</dbReference>
<sequence>MSDRRHFLRLGAGVSALALAGPVLAAAPAATDPALAVIAAAPDFAALEAASGGRPGGCLLGTARGRGQGHRLPERFPMCSTFKALLAAAVLAQADQGRLSLDRRLQVRARDLLEHAPVTRRHVGKDLTVRDLCRATMVTSDNTAANLLLQAIGGPAAVTAFVRALGDGVTRLDRYEPELNLHAPGDPRDTSSPAAMAASLARVVAGEALAPASRQQLADWLVDNQTGDACLRAGLGPRWRVGDKTGSDGRGIRNDVAVLWPLAGGAPQVLAAFLEGARVGAAARDAVLAQAARLAEGLVGGGQPAGP</sequence>
<dbReference type="InterPro" id="IPR000871">
    <property type="entry name" value="Beta-lactam_class-A"/>
</dbReference>
<feature type="signal peptide" evidence="7">
    <location>
        <begin position="1"/>
        <end position="25"/>
    </location>
</feature>
<dbReference type="InterPro" id="IPR045155">
    <property type="entry name" value="Beta-lactam_cat"/>
</dbReference>
<dbReference type="Gene3D" id="3.40.710.10">
    <property type="entry name" value="DD-peptidase/beta-lactamase superfamily"/>
    <property type="match status" value="1"/>
</dbReference>